<dbReference type="InterPro" id="IPR017981">
    <property type="entry name" value="GPCR_2-like_7TM"/>
</dbReference>
<dbReference type="Pfam" id="PF00002">
    <property type="entry name" value="7tm_2"/>
    <property type="match status" value="1"/>
</dbReference>
<gene>
    <name evidence="7" type="ORF">GSLYS_00016478001</name>
</gene>
<comment type="caution">
    <text evidence="7">The sequence shown here is derived from an EMBL/GenBank/DDBJ whole genome shotgun (WGS) entry which is preliminary data.</text>
</comment>
<dbReference type="AlphaFoldDB" id="A0AAV2I9J4"/>
<dbReference type="InterPro" id="IPR046338">
    <property type="entry name" value="GAIN_dom_sf"/>
</dbReference>
<dbReference type="PROSITE" id="PS50261">
    <property type="entry name" value="G_PROTEIN_RECEP_F2_4"/>
    <property type="match status" value="1"/>
</dbReference>
<comment type="subcellular location">
    <subcellularLocation>
        <location evidence="1">Membrane</location>
        <topology evidence="1">Multi-pass membrane protein</topology>
    </subcellularLocation>
</comment>
<reference evidence="7 8" key="1">
    <citation type="submission" date="2024-04" db="EMBL/GenBank/DDBJ databases">
        <authorList>
            <consortium name="Genoscope - CEA"/>
            <person name="William W."/>
        </authorList>
    </citation>
    <scope>NUCLEOTIDE SEQUENCE [LARGE SCALE GENOMIC DNA]</scope>
</reference>
<dbReference type="Proteomes" id="UP001497497">
    <property type="component" value="Unassembled WGS sequence"/>
</dbReference>
<evidence type="ECO:0000256" key="5">
    <source>
        <dbReference type="SAM" id="Phobius"/>
    </source>
</evidence>
<feature type="transmembrane region" description="Helical" evidence="5">
    <location>
        <begin position="294"/>
        <end position="316"/>
    </location>
</feature>
<evidence type="ECO:0000256" key="1">
    <source>
        <dbReference type="ARBA" id="ARBA00004141"/>
    </source>
</evidence>
<dbReference type="Gene3D" id="1.20.1070.10">
    <property type="entry name" value="Rhodopsin 7-helix transmembrane proteins"/>
    <property type="match status" value="1"/>
</dbReference>
<dbReference type="GO" id="GO:0005886">
    <property type="term" value="C:plasma membrane"/>
    <property type="evidence" value="ECO:0007669"/>
    <property type="project" value="TreeGrafter"/>
</dbReference>
<sequence>YVRCQSVHLINVYDEIMKIELGYKETTLMETFKKLYSLAQRARNNMFSGDIDITAKNLQMIASIARDFPPLLTEMFNVTDLVNFCNILLEETFNMTRDEKKELLLGIRLIQVFEILIDLKRVKLVNISDVQSEKIKMQLMMMKSVEDMKNMVTDAVIGNIEKSPVTLKPVMVIRFDQVILPLLEREGRKIDPNENFLSDVFSYLPLNRVSGNYVINMTHRQLNVHYSKNTTFCFSWQLSKSESPTGQWFKTTCALLDSSANYTRCLCPLPGHFTVVSIPASQVEFVTEDPQSHLVLFMSCILSITCLLIVIVIYLRAWSFLWDVKNNIHFNFTLSITGINVVCLLCLAHPKNELMCLSGKIFLQLFTLSAFTFLLLDAIKIFTDIHSRSQARTLVRTLKFVMTGWGTETVYIS</sequence>
<evidence type="ECO:0000313" key="7">
    <source>
        <dbReference type="EMBL" id="CAL1542944.1"/>
    </source>
</evidence>
<evidence type="ECO:0000256" key="3">
    <source>
        <dbReference type="ARBA" id="ARBA00022989"/>
    </source>
</evidence>
<keyword evidence="4 5" id="KW-0472">Membrane</keyword>
<evidence type="ECO:0000313" key="8">
    <source>
        <dbReference type="Proteomes" id="UP001497497"/>
    </source>
</evidence>
<keyword evidence="8" id="KW-1185">Reference proteome</keyword>
<evidence type="ECO:0000259" key="6">
    <source>
        <dbReference type="PROSITE" id="PS50261"/>
    </source>
</evidence>
<proteinExistence type="predicted"/>
<feature type="non-terminal residue" evidence="7">
    <location>
        <position position="1"/>
    </location>
</feature>
<dbReference type="PANTHER" id="PTHR12011:SF347">
    <property type="entry name" value="FI21270P1-RELATED"/>
    <property type="match status" value="1"/>
</dbReference>
<organism evidence="7 8">
    <name type="scientific">Lymnaea stagnalis</name>
    <name type="common">Great pond snail</name>
    <name type="synonym">Helix stagnalis</name>
    <dbReference type="NCBI Taxonomy" id="6523"/>
    <lineage>
        <taxon>Eukaryota</taxon>
        <taxon>Metazoa</taxon>
        <taxon>Spiralia</taxon>
        <taxon>Lophotrochozoa</taxon>
        <taxon>Mollusca</taxon>
        <taxon>Gastropoda</taxon>
        <taxon>Heterobranchia</taxon>
        <taxon>Euthyneura</taxon>
        <taxon>Panpulmonata</taxon>
        <taxon>Hygrophila</taxon>
        <taxon>Lymnaeoidea</taxon>
        <taxon>Lymnaeidae</taxon>
        <taxon>Lymnaea</taxon>
    </lineage>
</organism>
<dbReference type="GO" id="GO:0004930">
    <property type="term" value="F:G protein-coupled receptor activity"/>
    <property type="evidence" value="ECO:0007669"/>
    <property type="project" value="InterPro"/>
</dbReference>
<feature type="transmembrane region" description="Helical" evidence="5">
    <location>
        <begin position="362"/>
        <end position="382"/>
    </location>
</feature>
<keyword evidence="2 5" id="KW-0812">Transmembrane</keyword>
<dbReference type="InterPro" id="IPR000832">
    <property type="entry name" value="GPCR_2_secretin-like"/>
</dbReference>
<evidence type="ECO:0000256" key="2">
    <source>
        <dbReference type="ARBA" id="ARBA00022692"/>
    </source>
</evidence>
<accession>A0AAV2I9J4</accession>
<keyword evidence="3 5" id="KW-1133">Transmembrane helix</keyword>
<dbReference type="Gene3D" id="2.60.220.50">
    <property type="match status" value="1"/>
</dbReference>
<name>A0AAV2I9J4_LYMST</name>
<feature type="domain" description="G-protein coupled receptors family 2 profile 2" evidence="6">
    <location>
        <begin position="292"/>
        <end position="413"/>
    </location>
</feature>
<protein>
    <recommendedName>
        <fullName evidence="6">G-protein coupled receptors family 2 profile 2 domain-containing protein</fullName>
    </recommendedName>
</protein>
<dbReference type="PANTHER" id="PTHR12011">
    <property type="entry name" value="ADHESION G-PROTEIN COUPLED RECEPTOR"/>
    <property type="match status" value="1"/>
</dbReference>
<evidence type="ECO:0000256" key="4">
    <source>
        <dbReference type="ARBA" id="ARBA00023136"/>
    </source>
</evidence>
<feature type="transmembrane region" description="Helical" evidence="5">
    <location>
        <begin position="328"/>
        <end position="350"/>
    </location>
</feature>
<dbReference type="GO" id="GO:0007166">
    <property type="term" value="P:cell surface receptor signaling pathway"/>
    <property type="evidence" value="ECO:0007669"/>
    <property type="project" value="InterPro"/>
</dbReference>
<dbReference type="EMBL" id="CAXITT010000516">
    <property type="protein sequence ID" value="CAL1542944.1"/>
    <property type="molecule type" value="Genomic_DNA"/>
</dbReference>